<keyword evidence="5" id="KW-0677">Repeat</keyword>
<comment type="subcellular location">
    <subcellularLocation>
        <location evidence="1">Membrane</location>
    </subcellularLocation>
</comment>
<feature type="chain" id="PRO_5019168281" description="Protein kinase domain-containing protein" evidence="10">
    <location>
        <begin position="22"/>
        <end position="772"/>
    </location>
</feature>
<dbReference type="Gramene" id="arahy.Tifrunner.gnm2.ann2.Ah08g356100.1">
    <property type="protein sequence ID" value="arahy.Tifrunner.gnm2.ann2.Ah08g356100.1-CDS"/>
    <property type="gene ID" value="arahy.Tifrunner.gnm2.ann2.Ah08g356100"/>
</dbReference>
<keyword evidence="2" id="KW-0433">Leucine-rich repeat</keyword>
<dbReference type="Pfam" id="PF00560">
    <property type="entry name" value="LRR_1"/>
    <property type="match status" value="3"/>
</dbReference>
<dbReference type="Gene3D" id="1.10.510.10">
    <property type="entry name" value="Transferase(Phosphotransferase) domain 1"/>
    <property type="match status" value="1"/>
</dbReference>
<keyword evidence="7 9" id="KW-0472">Membrane</keyword>
<dbReference type="Gene3D" id="3.80.10.10">
    <property type="entry name" value="Ribonuclease Inhibitor"/>
    <property type="match status" value="2"/>
</dbReference>
<dbReference type="STRING" id="3818.A0A445C240"/>
<dbReference type="Pfam" id="PF07714">
    <property type="entry name" value="PK_Tyr_Ser-Thr"/>
    <property type="match status" value="1"/>
</dbReference>
<dbReference type="GO" id="GO:0004672">
    <property type="term" value="F:protein kinase activity"/>
    <property type="evidence" value="ECO:0007669"/>
    <property type="project" value="InterPro"/>
</dbReference>
<dbReference type="InterPro" id="IPR050647">
    <property type="entry name" value="Plant_LRR-RLKs"/>
</dbReference>
<dbReference type="GO" id="GO:0005524">
    <property type="term" value="F:ATP binding"/>
    <property type="evidence" value="ECO:0007669"/>
    <property type="project" value="InterPro"/>
</dbReference>
<keyword evidence="3 9" id="KW-0812">Transmembrane</keyword>
<evidence type="ECO:0000256" key="10">
    <source>
        <dbReference type="SAM" id="SignalP"/>
    </source>
</evidence>
<dbReference type="SUPFAM" id="SSF56112">
    <property type="entry name" value="Protein kinase-like (PK-like)"/>
    <property type="match status" value="1"/>
</dbReference>
<evidence type="ECO:0000313" key="12">
    <source>
        <dbReference type="EMBL" id="RYR44988.1"/>
    </source>
</evidence>
<dbReference type="InterPro" id="IPR003591">
    <property type="entry name" value="Leu-rich_rpt_typical-subtyp"/>
</dbReference>
<dbReference type="InterPro" id="IPR001245">
    <property type="entry name" value="Ser-Thr/Tyr_kinase_cat_dom"/>
</dbReference>
<evidence type="ECO:0000256" key="8">
    <source>
        <dbReference type="ARBA" id="ARBA00023180"/>
    </source>
</evidence>
<keyword evidence="6 9" id="KW-1133">Transmembrane helix</keyword>
<dbReference type="SUPFAM" id="SSF52058">
    <property type="entry name" value="L domain-like"/>
    <property type="match status" value="1"/>
</dbReference>
<keyword evidence="8" id="KW-0325">Glycoprotein</keyword>
<evidence type="ECO:0000259" key="11">
    <source>
        <dbReference type="PROSITE" id="PS50011"/>
    </source>
</evidence>
<feature type="signal peptide" evidence="10">
    <location>
        <begin position="1"/>
        <end position="21"/>
    </location>
</feature>
<feature type="transmembrane region" description="Helical" evidence="9">
    <location>
        <begin position="602"/>
        <end position="624"/>
    </location>
</feature>
<evidence type="ECO:0000256" key="7">
    <source>
        <dbReference type="ARBA" id="ARBA00023136"/>
    </source>
</evidence>
<dbReference type="Gene3D" id="3.30.200.20">
    <property type="entry name" value="Phosphorylase Kinase, domain 1"/>
    <property type="match status" value="1"/>
</dbReference>
<dbReference type="GO" id="GO:0016020">
    <property type="term" value="C:membrane"/>
    <property type="evidence" value="ECO:0007669"/>
    <property type="project" value="UniProtKB-SubCell"/>
</dbReference>
<dbReference type="FunFam" id="3.80.10.10:FF:000041">
    <property type="entry name" value="LRR receptor-like serine/threonine-protein kinase ERECTA"/>
    <property type="match status" value="1"/>
</dbReference>
<dbReference type="InterPro" id="IPR001611">
    <property type="entry name" value="Leu-rich_rpt"/>
</dbReference>
<evidence type="ECO:0000256" key="9">
    <source>
        <dbReference type="SAM" id="Phobius"/>
    </source>
</evidence>
<dbReference type="GO" id="GO:0033612">
    <property type="term" value="F:receptor serine/threonine kinase binding"/>
    <property type="evidence" value="ECO:0007669"/>
    <property type="project" value="TreeGrafter"/>
</dbReference>
<dbReference type="SMART" id="SM00369">
    <property type="entry name" value="LRR_TYP"/>
    <property type="match status" value="3"/>
</dbReference>
<evidence type="ECO:0000256" key="4">
    <source>
        <dbReference type="ARBA" id="ARBA00022729"/>
    </source>
</evidence>
<name>A0A445C240_ARAHY</name>
<gene>
    <name evidence="12" type="ORF">Ahy_A08g041242</name>
</gene>
<evidence type="ECO:0000256" key="6">
    <source>
        <dbReference type="ARBA" id="ARBA00022989"/>
    </source>
</evidence>
<keyword evidence="13" id="KW-1185">Reference proteome</keyword>
<dbReference type="FunFam" id="3.80.10.10:FF:000380">
    <property type="entry name" value="Putative inactive leucine-rich repeat receptor-like protein kinase"/>
    <property type="match status" value="1"/>
</dbReference>
<proteinExistence type="predicted"/>
<dbReference type="PROSITE" id="PS50011">
    <property type="entry name" value="PROTEIN_KINASE_DOM"/>
    <property type="match status" value="1"/>
</dbReference>
<dbReference type="PANTHER" id="PTHR48056">
    <property type="entry name" value="LRR RECEPTOR-LIKE SERINE/THREONINE-PROTEIN KINASE-RELATED"/>
    <property type="match status" value="1"/>
</dbReference>
<comment type="caution">
    <text evidence="12">The sequence shown here is derived from an EMBL/GenBank/DDBJ whole genome shotgun (WGS) entry which is preliminary data.</text>
</comment>
<dbReference type="EMBL" id="SDMP01000008">
    <property type="protein sequence ID" value="RYR44988.1"/>
    <property type="molecule type" value="Genomic_DNA"/>
</dbReference>
<evidence type="ECO:0000256" key="1">
    <source>
        <dbReference type="ARBA" id="ARBA00004370"/>
    </source>
</evidence>
<evidence type="ECO:0000256" key="3">
    <source>
        <dbReference type="ARBA" id="ARBA00022692"/>
    </source>
</evidence>
<dbReference type="PANTHER" id="PTHR48056:SF61">
    <property type="entry name" value="PROTEIN KINASE DOMAIN-CONTAINING PROTEIN"/>
    <property type="match status" value="1"/>
</dbReference>
<dbReference type="Pfam" id="PF13855">
    <property type="entry name" value="LRR_8"/>
    <property type="match status" value="1"/>
</dbReference>
<dbReference type="AlphaFoldDB" id="A0A445C240"/>
<evidence type="ECO:0000256" key="2">
    <source>
        <dbReference type="ARBA" id="ARBA00022614"/>
    </source>
</evidence>
<feature type="transmembrane region" description="Helical" evidence="9">
    <location>
        <begin position="402"/>
        <end position="428"/>
    </location>
</feature>
<evidence type="ECO:0000256" key="5">
    <source>
        <dbReference type="ARBA" id="ARBA00022737"/>
    </source>
</evidence>
<accession>A0A445C240</accession>
<protein>
    <recommendedName>
        <fullName evidence="11">Protein kinase domain-containing protein</fullName>
    </recommendedName>
</protein>
<dbReference type="FunFam" id="1.10.510.10:FF:000657">
    <property type="entry name" value="Putative inactive leucine-rich repeat receptor-like protein kinase"/>
    <property type="match status" value="1"/>
</dbReference>
<dbReference type="OrthoDB" id="676979at2759"/>
<dbReference type="InterPro" id="IPR011009">
    <property type="entry name" value="Kinase-like_dom_sf"/>
</dbReference>
<dbReference type="Proteomes" id="UP000289738">
    <property type="component" value="Chromosome A08"/>
</dbReference>
<sequence length="772" mass="86329">MGSFQDLVLVLLCSVWCVFHAVNCNAQLQSSQTLVLLQLKKHLEYPKPLDIWKDRWTNLCSSTQQVNVSCNENFVTELLIIGDKTQSKFREEHEGFDGYAIQDQTLSQGFSMDSFVATLARLTNLRVLKLVSLGIWGPLPDRIHRLYDLQHLDLSSNFLYGSIPPKISTMVNLQTLNLGDNFFNGTIPTLFFNSSSNLSYLSLKNNKLKGHFPNSILGINTLNEIDISNNNISGGLQDFNGLSNLEHLDLSWNNLDSTLPPMPKGLKNLFLSRNSFSGEIPKQYGKLSMLQMLDVSFNSLIGTVPAEIFNLPNISLLNISSNMLSGTINNNLRCSIRLRFVDISNNRLMGGLPDCLIRTGPENDGVVKSDGNCLSGKNFQHQHALSYCKEEIPQLKKESHKVGALFVVGVIVGILVMVMVFVLCIVLVCKRYYSKGVSEQHLLHKSVQDSYSASLSSEIVTNARYVSEAAKFGREDLPLCRSYSLEELKEATNNFDNPNFMGENLYGKLYRGKLESGMQVVIRCLPLSKKYTIRNFKLRLDLLAKLRHPHLVSLLGHCIDGVIGDQSDTNVFLVYEFVSNGSFQTYLSEDSGGKVYNWSERLSVLISIAKAIHFLHTGMIPGFFKNRLKTNNILINEHWMAKLSDYGLSIISEETDACGVNGESPDSMQMKRLEDDVYSFGFIILEALVGPSLSAKREALMLHERGSFNSQDGWKQIVDPIVMSTCSKESLSIVISISNKCISPESWSRPSIEDVLWNLQYASQVQATADGV</sequence>
<dbReference type="InterPro" id="IPR000719">
    <property type="entry name" value="Prot_kinase_dom"/>
</dbReference>
<organism evidence="12 13">
    <name type="scientific">Arachis hypogaea</name>
    <name type="common">Peanut</name>
    <dbReference type="NCBI Taxonomy" id="3818"/>
    <lineage>
        <taxon>Eukaryota</taxon>
        <taxon>Viridiplantae</taxon>
        <taxon>Streptophyta</taxon>
        <taxon>Embryophyta</taxon>
        <taxon>Tracheophyta</taxon>
        <taxon>Spermatophyta</taxon>
        <taxon>Magnoliopsida</taxon>
        <taxon>eudicotyledons</taxon>
        <taxon>Gunneridae</taxon>
        <taxon>Pentapetalae</taxon>
        <taxon>rosids</taxon>
        <taxon>fabids</taxon>
        <taxon>Fabales</taxon>
        <taxon>Fabaceae</taxon>
        <taxon>Papilionoideae</taxon>
        <taxon>50 kb inversion clade</taxon>
        <taxon>dalbergioids sensu lato</taxon>
        <taxon>Dalbergieae</taxon>
        <taxon>Pterocarpus clade</taxon>
        <taxon>Arachis</taxon>
    </lineage>
</organism>
<feature type="domain" description="Protein kinase" evidence="11">
    <location>
        <begin position="495"/>
        <end position="762"/>
    </location>
</feature>
<dbReference type="InterPro" id="IPR032675">
    <property type="entry name" value="LRR_dom_sf"/>
</dbReference>
<reference evidence="12 13" key="1">
    <citation type="submission" date="2019-01" db="EMBL/GenBank/DDBJ databases">
        <title>Sequencing of cultivated peanut Arachis hypogaea provides insights into genome evolution and oil improvement.</title>
        <authorList>
            <person name="Chen X."/>
        </authorList>
    </citation>
    <scope>NUCLEOTIDE SEQUENCE [LARGE SCALE GENOMIC DNA]</scope>
    <source>
        <strain evidence="13">cv. Fuhuasheng</strain>
        <tissue evidence="12">Leaves</tissue>
    </source>
</reference>
<keyword evidence="4 10" id="KW-0732">Signal</keyword>
<dbReference type="SMR" id="A0A445C240"/>
<evidence type="ECO:0000313" key="13">
    <source>
        <dbReference type="Proteomes" id="UP000289738"/>
    </source>
</evidence>